<name>Q22BW1_TETTS</name>
<feature type="transmembrane region" description="Helical" evidence="1">
    <location>
        <begin position="118"/>
        <end position="151"/>
    </location>
</feature>
<gene>
    <name evidence="2" type="ORF">TTHERM_01083070</name>
</gene>
<proteinExistence type="predicted"/>
<dbReference type="HOGENOM" id="CLU_703017_0_0_1"/>
<dbReference type="Proteomes" id="UP000009168">
    <property type="component" value="Unassembled WGS sequence"/>
</dbReference>
<organism evidence="2 3">
    <name type="scientific">Tetrahymena thermophila (strain SB210)</name>
    <dbReference type="NCBI Taxonomy" id="312017"/>
    <lineage>
        <taxon>Eukaryota</taxon>
        <taxon>Sar</taxon>
        <taxon>Alveolata</taxon>
        <taxon>Ciliophora</taxon>
        <taxon>Intramacronucleata</taxon>
        <taxon>Oligohymenophorea</taxon>
        <taxon>Hymenostomatida</taxon>
        <taxon>Tetrahymenina</taxon>
        <taxon>Tetrahymenidae</taxon>
        <taxon>Tetrahymena</taxon>
    </lineage>
</organism>
<dbReference type="InParanoid" id="Q22BW1"/>
<feature type="transmembrane region" description="Helical" evidence="1">
    <location>
        <begin position="89"/>
        <end position="106"/>
    </location>
</feature>
<keyword evidence="1" id="KW-1133">Transmembrane helix</keyword>
<dbReference type="AlphaFoldDB" id="Q22BW1"/>
<keyword evidence="1 2" id="KW-0812">Transmembrane</keyword>
<keyword evidence="1" id="KW-0472">Membrane</keyword>
<dbReference type="EMBL" id="GG662563">
    <property type="protein sequence ID" value="EAR82797.1"/>
    <property type="molecule type" value="Genomic_DNA"/>
</dbReference>
<protein>
    <submittedName>
        <fullName evidence="2">Transmembrane protein, putative</fullName>
    </submittedName>
</protein>
<accession>Q22BW1</accession>
<evidence type="ECO:0000256" key="1">
    <source>
        <dbReference type="SAM" id="Phobius"/>
    </source>
</evidence>
<dbReference type="KEGG" id="tet:TTHERM_01083070"/>
<evidence type="ECO:0000313" key="2">
    <source>
        <dbReference type="EMBL" id="EAR82797.1"/>
    </source>
</evidence>
<feature type="transmembrane region" description="Helical" evidence="1">
    <location>
        <begin position="32"/>
        <end position="51"/>
    </location>
</feature>
<dbReference type="RefSeq" id="XP_001030460.1">
    <property type="nucleotide sequence ID" value="XM_001030460.1"/>
</dbReference>
<reference evidence="3" key="1">
    <citation type="journal article" date="2006" name="PLoS Biol.">
        <title>Macronuclear genome sequence of the ciliate Tetrahymena thermophila, a model eukaryote.</title>
        <authorList>
            <person name="Eisen J.A."/>
            <person name="Coyne R.S."/>
            <person name="Wu M."/>
            <person name="Wu D."/>
            <person name="Thiagarajan M."/>
            <person name="Wortman J.R."/>
            <person name="Badger J.H."/>
            <person name="Ren Q."/>
            <person name="Amedeo P."/>
            <person name="Jones K.M."/>
            <person name="Tallon L.J."/>
            <person name="Delcher A.L."/>
            <person name="Salzberg S.L."/>
            <person name="Silva J.C."/>
            <person name="Haas B.J."/>
            <person name="Majoros W.H."/>
            <person name="Farzad M."/>
            <person name="Carlton J.M."/>
            <person name="Smith R.K. Jr."/>
            <person name="Garg J."/>
            <person name="Pearlman R.E."/>
            <person name="Karrer K.M."/>
            <person name="Sun L."/>
            <person name="Manning G."/>
            <person name="Elde N.C."/>
            <person name="Turkewitz A.P."/>
            <person name="Asai D.J."/>
            <person name="Wilkes D.E."/>
            <person name="Wang Y."/>
            <person name="Cai H."/>
            <person name="Collins K."/>
            <person name="Stewart B.A."/>
            <person name="Lee S.R."/>
            <person name="Wilamowska K."/>
            <person name="Weinberg Z."/>
            <person name="Ruzzo W.L."/>
            <person name="Wloga D."/>
            <person name="Gaertig J."/>
            <person name="Frankel J."/>
            <person name="Tsao C.-C."/>
            <person name="Gorovsky M.A."/>
            <person name="Keeling P.J."/>
            <person name="Waller R.F."/>
            <person name="Patron N.J."/>
            <person name="Cherry J.M."/>
            <person name="Stover N.A."/>
            <person name="Krieger C.J."/>
            <person name="del Toro C."/>
            <person name="Ryder H.F."/>
            <person name="Williamson S.C."/>
            <person name="Barbeau R.A."/>
            <person name="Hamilton E.P."/>
            <person name="Orias E."/>
        </authorList>
    </citation>
    <scope>NUCLEOTIDE SEQUENCE [LARGE SCALE GENOMIC DNA]</scope>
    <source>
        <strain evidence="3">SB210</strain>
    </source>
</reference>
<dbReference type="GeneID" id="7840582"/>
<evidence type="ECO:0000313" key="3">
    <source>
        <dbReference type="Proteomes" id="UP000009168"/>
    </source>
</evidence>
<sequence>MSNSFYKQRCGRIINIAPIGCKQHQRALMFQYLRMLILTIIYLAILVRNFISKKYDVNDYQNYLLFIPPALFFTNWICDRLFFSKRFDIDFSPLIIIYFIVPYVAICRNNWQSDTLSYSILMIWSINIVFSRSQVASFLGCAIGLFALIYQGWYYDYHEIIVGIGFLSCFLNWELNKQQVGQKLYIQQISKKVETKYLQNQKQIKMIVEVDKNYNPTNQKTNDIKLLYISSNDQNEQFFGSIDPIPFIRNCWVSSKKKKSFLQQLITSHLESKNQVSSTFKVRYVKGIKPVMINASLTEQEELELIQLDANQENQQQKQNIQTQSASKSEINFSNALSNSVNQTIKFTFLVNQEIEERQYWKFCQKYQQKLLQNILRKSMVNMQKIVNILSPN</sequence>
<keyword evidence="3" id="KW-1185">Reference proteome</keyword>